<feature type="transmembrane region" description="Helical" evidence="1">
    <location>
        <begin position="119"/>
        <end position="136"/>
    </location>
</feature>
<dbReference type="OrthoDB" id="6059004at2"/>
<evidence type="ECO:0000256" key="1">
    <source>
        <dbReference type="SAM" id="Phobius"/>
    </source>
</evidence>
<evidence type="ECO:0000259" key="2">
    <source>
        <dbReference type="Pfam" id="PF02517"/>
    </source>
</evidence>
<dbReference type="Proteomes" id="UP000199387">
    <property type="component" value="Unassembled WGS sequence"/>
</dbReference>
<dbReference type="PANTHER" id="PTHR39430">
    <property type="entry name" value="MEMBRANE-ASSOCIATED PROTEASE-RELATED"/>
    <property type="match status" value="1"/>
</dbReference>
<dbReference type="Pfam" id="PF02517">
    <property type="entry name" value="Rce1-like"/>
    <property type="match status" value="1"/>
</dbReference>
<organism evidence="3 4">
    <name type="scientific">Melghirimyces thermohalophilus</name>
    <dbReference type="NCBI Taxonomy" id="1236220"/>
    <lineage>
        <taxon>Bacteria</taxon>
        <taxon>Bacillati</taxon>
        <taxon>Bacillota</taxon>
        <taxon>Bacilli</taxon>
        <taxon>Bacillales</taxon>
        <taxon>Thermoactinomycetaceae</taxon>
        <taxon>Melghirimyces</taxon>
    </lineage>
</organism>
<protein>
    <recommendedName>
        <fullName evidence="2">CAAX prenyl protease 2/Lysostaphin resistance protein A-like domain-containing protein</fullName>
    </recommendedName>
</protein>
<keyword evidence="4" id="KW-1185">Reference proteome</keyword>
<feature type="transmembrane region" description="Helical" evidence="1">
    <location>
        <begin position="81"/>
        <end position="107"/>
    </location>
</feature>
<dbReference type="InterPro" id="IPR003675">
    <property type="entry name" value="Rce1/LyrA-like_dom"/>
</dbReference>
<evidence type="ECO:0000313" key="3">
    <source>
        <dbReference type="EMBL" id="SDC28346.1"/>
    </source>
</evidence>
<dbReference type="RefSeq" id="WP_091567355.1">
    <property type="nucleotide sequence ID" value="NZ_FMZA01000005.1"/>
</dbReference>
<dbReference type="GO" id="GO:0080120">
    <property type="term" value="P:CAAX-box protein maturation"/>
    <property type="evidence" value="ECO:0007669"/>
    <property type="project" value="UniProtKB-ARBA"/>
</dbReference>
<dbReference type="GO" id="GO:0004175">
    <property type="term" value="F:endopeptidase activity"/>
    <property type="evidence" value="ECO:0007669"/>
    <property type="project" value="UniProtKB-ARBA"/>
</dbReference>
<feature type="transmembrane region" description="Helical" evidence="1">
    <location>
        <begin position="191"/>
        <end position="207"/>
    </location>
</feature>
<feature type="domain" description="CAAX prenyl protease 2/Lysostaphin resistance protein A-like" evidence="2">
    <location>
        <begin position="122"/>
        <end position="223"/>
    </location>
</feature>
<feature type="transmembrane region" description="Helical" evidence="1">
    <location>
        <begin position="40"/>
        <end position="60"/>
    </location>
</feature>
<gene>
    <name evidence="3" type="ORF">SAMN04488112_105167</name>
</gene>
<keyword evidence="1" id="KW-0472">Membrane</keyword>
<feature type="transmembrane region" description="Helical" evidence="1">
    <location>
        <begin position="253"/>
        <end position="274"/>
    </location>
</feature>
<sequence>MKRIWILLIFAGWITITGSLFLSSLSGTVAEQFGLSRNPQLLIQGLVMSGLVVPIILYLYRHVDRMAGMKPKKSVYLWKGAYHFITGFLLAIILASLGFIIAISQGWIVIEQWYHPDHWFVALLINVLIAFLYEALPEELALRGMLYDVLRYRFSAWLAILFQTLLFLCVPLVATQLQVLVGLAPGNIMNIPYIILILCFGICLQLVRLWTRSLWAAIGFHLAYLEITRFVVMQHNGPSIIAYNETVPGLGEMFISFSMIVIGGIIVSLLILGAKRVIRKRP</sequence>
<evidence type="ECO:0000313" key="4">
    <source>
        <dbReference type="Proteomes" id="UP000199387"/>
    </source>
</evidence>
<proteinExistence type="predicted"/>
<dbReference type="PANTHER" id="PTHR39430:SF1">
    <property type="entry name" value="PROTEASE"/>
    <property type="match status" value="1"/>
</dbReference>
<accession>A0A1G6KDF7</accession>
<feature type="transmembrane region" description="Helical" evidence="1">
    <location>
        <begin position="157"/>
        <end position="179"/>
    </location>
</feature>
<dbReference type="EMBL" id="FMZA01000005">
    <property type="protein sequence ID" value="SDC28346.1"/>
    <property type="molecule type" value="Genomic_DNA"/>
</dbReference>
<dbReference type="STRING" id="1236220.SAMN04488112_105167"/>
<keyword evidence="1" id="KW-0812">Transmembrane</keyword>
<dbReference type="AlphaFoldDB" id="A0A1G6KDF7"/>
<reference evidence="3 4" key="1">
    <citation type="submission" date="2016-10" db="EMBL/GenBank/DDBJ databases">
        <authorList>
            <person name="de Groot N.N."/>
        </authorList>
    </citation>
    <scope>NUCLEOTIDE SEQUENCE [LARGE SCALE GENOMIC DNA]</scope>
    <source>
        <strain evidence="3 4">DSM 45514</strain>
    </source>
</reference>
<name>A0A1G6KDF7_9BACL</name>
<keyword evidence="1" id="KW-1133">Transmembrane helix</keyword>
<feature type="transmembrane region" description="Helical" evidence="1">
    <location>
        <begin position="214"/>
        <end position="233"/>
    </location>
</feature>